<proteinExistence type="predicted"/>
<dbReference type="AlphaFoldDB" id="A0A6N9I2P9"/>
<protein>
    <submittedName>
        <fullName evidence="2">DUF3923 family protein</fullName>
    </submittedName>
</protein>
<keyword evidence="1" id="KW-1133">Transmembrane helix</keyword>
<gene>
    <name evidence="2" type="ORF">GB993_06905</name>
</gene>
<keyword evidence="1" id="KW-0472">Membrane</keyword>
<dbReference type="PROSITE" id="PS51257">
    <property type="entry name" value="PROKAR_LIPOPROTEIN"/>
    <property type="match status" value="1"/>
</dbReference>
<comment type="caution">
    <text evidence="2">The sequence shown here is derived from an EMBL/GenBank/DDBJ whole genome shotgun (WGS) entry which is preliminary data.</text>
</comment>
<evidence type="ECO:0000256" key="1">
    <source>
        <dbReference type="SAM" id="Phobius"/>
    </source>
</evidence>
<evidence type="ECO:0000313" key="3">
    <source>
        <dbReference type="Proteomes" id="UP000449209"/>
    </source>
</evidence>
<dbReference type="OrthoDB" id="2413843at2"/>
<sequence>MKRLWWLVTISWSFLLGCSVAIVMTRTVDGAGVTQTPALRIISLVILGIVVIFVCACQLIWWLIMRRH</sequence>
<organism evidence="2 3">
    <name type="scientific">Furfurilactobacillus milii</name>
    <dbReference type="NCBI Taxonomy" id="2888272"/>
    <lineage>
        <taxon>Bacteria</taxon>
        <taxon>Bacillati</taxon>
        <taxon>Bacillota</taxon>
        <taxon>Bacilli</taxon>
        <taxon>Lactobacillales</taxon>
        <taxon>Lactobacillaceae</taxon>
        <taxon>Furfurilactobacillus</taxon>
    </lineage>
</organism>
<dbReference type="RefSeq" id="WP_161003646.1">
    <property type="nucleotide sequence ID" value="NZ_WEZQ01000011.1"/>
</dbReference>
<keyword evidence="1" id="KW-0812">Transmembrane</keyword>
<evidence type="ECO:0000313" key="2">
    <source>
        <dbReference type="EMBL" id="MYV17230.1"/>
    </source>
</evidence>
<feature type="transmembrane region" description="Helical" evidence="1">
    <location>
        <begin position="37"/>
        <end position="64"/>
    </location>
</feature>
<reference evidence="2 3" key="1">
    <citation type="journal article" date="2019" name="Appl. Environ. Microbiol.">
        <title>Genetic determinants of hydroxycinnamic acid metabolism in heterofermentative lactobacilli.</title>
        <authorList>
            <person name="Gaur G."/>
            <person name="Oh J.H."/>
            <person name="Filannino P."/>
            <person name="Gobbetti M."/>
            <person name="van Pijkeren J.P."/>
            <person name="Ganzle M.G."/>
        </authorList>
    </citation>
    <scope>NUCLEOTIDE SEQUENCE [LARGE SCALE GENOMIC DNA]</scope>
    <source>
        <strain evidence="2 3">C5</strain>
    </source>
</reference>
<dbReference type="Pfam" id="PF13061">
    <property type="entry name" value="DUF3923"/>
    <property type="match status" value="1"/>
</dbReference>
<accession>A0A6N9I2P9</accession>
<dbReference type="Proteomes" id="UP000449209">
    <property type="component" value="Unassembled WGS sequence"/>
</dbReference>
<name>A0A6N9I2P9_9LACO</name>
<dbReference type="InterPro" id="IPR025037">
    <property type="entry name" value="DUF3923"/>
</dbReference>
<dbReference type="EMBL" id="WEZQ01000011">
    <property type="protein sequence ID" value="MYV17230.1"/>
    <property type="molecule type" value="Genomic_DNA"/>
</dbReference>